<accession>A0A7V4TYJ6</accession>
<dbReference type="GO" id="GO:0052913">
    <property type="term" value="F:16S rRNA (guanine(966)-N(2))-methyltransferase activity"/>
    <property type="evidence" value="ECO:0007669"/>
    <property type="project" value="UniProtKB-EC"/>
</dbReference>
<protein>
    <submittedName>
        <fullName evidence="3">16S rRNA (Guanine(966)-N(2))-methyltransferase RsmD</fullName>
        <ecNumber evidence="3">2.1.1.171</ecNumber>
    </submittedName>
</protein>
<reference evidence="3" key="1">
    <citation type="journal article" date="2020" name="mSystems">
        <title>Genome- and Community-Level Interaction Insights into Carbon Utilization and Element Cycling Functions of Hydrothermarchaeota in Hydrothermal Sediment.</title>
        <authorList>
            <person name="Zhou Z."/>
            <person name="Liu Y."/>
            <person name="Xu W."/>
            <person name="Pan J."/>
            <person name="Luo Z.H."/>
            <person name="Li M."/>
        </authorList>
    </citation>
    <scope>NUCLEOTIDE SEQUENCE [LARGE SCALE GENOMIC DNA]</scope>
    <source>
        <strain evidence="3">HyVt-577</strain>
    </source>
</reference>
<dbReference type="GO" id="GO:0003676">
    <property type="term" value="F:nucleic acid binding"/>
    <property type="evidence" value="ECO:0007669"/>
    <property type="project" value="InterPro"/>
</dbReference>
<dbReference type="InterPro" id="IPR002052">
    <property type="entry name" value="DNA_methylase_N6_adenine_CS"/>
</dbReference>
<dbReference type="PANTHER" id="PTHR43542:SF1">
    <property type="entry name" value="METHYLTRANSFERASE"/>
    <property type="match status" value="1"/>
</dbReference>
<dbReference type="Gene3D" id="3.40.50.150">
    <property type="entry name" value="Vaccinia Virus protein VP39"/>
    <property type="match status" value="1"/>
</dbReference>
<proteinExistence type="predicted"/>
<dbReference type="InterPro" id="IPR004398">
    <property type="entry name" value="RNA_MeTrfase_RsmD"/>
</dbReference>
<dbReference type="EMBL" id="DRQG01000015">
    <property type="protein sequence ID" value="HGY54358.1"/>
    <property type="molecule type" value="Genomic_DNA"/>
</dbReference>
<dbReference type="EC" id="2.1.1.171" evidence="3"/>
<name>A0A7V4TYJ6_CALAY</name>
<dbReference type="CDD" id="cd02440">
    <property type="entry name" value="AdoMet_MTases"/>
    <property type="match status" value="1"/>
</dbReference>
<evidence type="ECO:0000256" key="1">
    <source>
        <dbReference type="ARBA" id="ARBA00022603"/>
    </source>
</evidence>
<sequence length="185" mass="20805">MRIIAGKYKGRKLVSGKDHSIRPTTDKVKEFIFNILAEIPEGKTVADIFSGSGSLGLEALSRGAASVVFVEKARSSIIVLKRNIEALNIPEDRYRIVQADAIQFVNRPDNTFDLAFMDPPFVYPPLQILIDQAFSGAFFHKDSLLVLEHETTNPIHLETALYGIIKQKKIGRSLISFIMKREHHE</sequence>
<dbReference type="Pfam" id="PF03602">
    <property type="entry name" value="Cons_hypoth95"/>
    <property type="match status" value="1"/>
</dbReference>
<dbReference type="Proteomes" id="UP000885779">
    <property type="component" value="Unassembled WGS sequence"/>
</dbReference>
<dbReference type="NCBIfam" id="TIGR00095">
    <property type="entry name" value="16S rRNA (guanine(966)-N(2))-methyltransferase RsmD"/>
    <property type="match status" value="1"/>
</dbReference>
<dbReference type="PROSITE" id="PS00092">
    <property type="entry name" value="N6_MTASE"/>
    <property type="match status" value="1"/>
</dbReference>
<organism evidence="3">
    <name type="scientific">Caldithrix abyssi</name>
    <dbReference type="NCBI Taxonomy" id="187145"/>
    <lineage>
        <taxon>Bacteria</taxon>
        <taxon>Pseudomonadati</taxon>
        <taxon>Calditrichota</taxon>
        <taxon>Calditrichia</taxon>
        <taxon>Calditrichales</taxon>
        <taxon>Calditrichaceae</taxon>
        <taxon>Caldithrix</taxon>
    </lineage>
</organism>
<dbReference type="AlphaFoldDB" id="A0A7V4TYJ6"/>
<evidence type="ECO:0000313" key="3">
    <source>
        <dbReference type="EMBL" id="HGY54358.1"/>
    </source>
</evidence>
<dbReference type="InterPro" id="IPR029063">
    <property type="entry name" value="SAM-dependent_MTases_sf"/>
</dbReference>
<dbReference type="PANTHER" id="PTHR43542">
    <property type="entry name" value="METHYLTRANSFERASE"/>
    <property type="match status" value="1"/>
</dbReference>
<keyword evidence="2 3" id="KW-0808">Transferase</keyword>
<dbReference type="PIRSF" id="PIRSF004553">
    <property type="entry name" value="CHP00095"/>
    <property type="match status" value="1"/>
</dbReference>
<comment type="caution">
    <text evidence="3">The sequence shown here is derived from an EMBL/GenBank/DDBJ whole genome shotgun (WGS) entry which is preliminary data.</text>
</comment>
<keyword evidence="1 3" id="KW-0489">Methyltransferase</keyword>
<dbReference type="SUPFAM" id="SSF53335">
    <property type="entry name" value="S-adenosyl-L-methionine-dependent methyltransferases"/>
    <property type="match status" value="1"/>
</dbReference>
<evidence type="ECO:0000256" key="2">
    <source>
        <dbReference type="ARBA" id="ARBA00022679"/>
    </source>
</evidence>
<gene>
    <name evidence="3" type="primary">rsmD</name>
    <name evidence="3" type="ORF">ENK44_01525</name>
</gene>